<evidence type="ECO:0000256" key="2">
    <source>
        <dbReference type="SAM" id="Phobius"/>
    </source>
</evidence>
<reference evidence="3 4" key="1">
    <citation type="journal article" date="2018" name="Int. J. Syst. Evol. Microbiol.">
        <title>Rubneribacter badeniensis gen. nov., sp. nov. and Enteroscipio rubneri gen. nov., sp. nov., new members of the Eggerthellaceae isolated from human faeces.</title>
        <authorList>
            <person name="Danylec N."/>
            <person name="Gobl A."/>
            <person name="Stoll D.A."/>
            <person name="Hetzer B."/>
            <person name="Kulling S.E."/>
            <person name="Huch M."/>
        </authorList>
    </citation>
    <scope>NUCLEOTIDE SEQUENCE [LARGE SCALE GENOMIC DNA]</scope>
    <source>
        <strain evidence="3 4">ResAG-85</strain>
    </source>
</reference>
<evidence type="ECO:0000313" key="3">
    <source>
        <dbReference type="EMBL" id="PNV65690.1"/>
    </source>
</evidence>
<feature type="compositionally biased region" description="Basic and acidic residues" evidence="1">
    <location>
        <begin position="13"/>
        <end position="29"/>
    </location>
</feature>
<dbReference type="AlphaFoldDB" id="A0A2K2U675"/>
<name>A0A2K2U675_9ACTN</name>
<sequence>MTPARAQGASATKGRESDGTGRGGTERGNRPTLDPSPASERPARARRTAADRALRLPAPRAAASATGLRKPRRVSSDSKRKEALMGRKIARTAMALAAICAVALAAAALAANLFPGNIASQLIDRANPLAPSTTAYARVPPADSYADSWRDASGAYDDYRYLVDAADAQGAPLRVSVNAFGAKLGEAAPPATTQPEAAQEADAADAPAAPANAEPLAWMRLQVKGATTVTWEYVAEEDVPRAAVDVL</sequence>
<evidence type="ECO:0000256" key="1">
    <source>
        <dbReference type="SAM" id="MobiDB-lite"/>
    </source>
</evidence>
<keyword evidence="4" id="KW-1185">Reference proteome</keyword>
<keyword evidence="2" id="KW-1133">Transmembrane helix</keyword>
<gene>
    <name evidence="3" type="ORF">C2L80_05245</name>
</gene>
<dbReference type="EMBL" id="PPEL01000020">
    <property type="protein sequence ID" value="PNV65690.1"/>
    <property type="molecule type" value="Genomic_DNA"/>
</dbReference>
<dbReference type="Proteomes" id="UP000236488">
    <property type="component" value="Unassembled WGS sequence"/>
</dbReference>
<feature type="transmembrane region" description="Helical" evidence="2">
    <location>
        <begin position="89"/>
        <end position="114"/>
    </location>
</feature>
<feature type="region of interest" description="Disordered" evidence="1">
    <location>
        <begin position="186"/>
        <end position="209"/>
    </location>
</feature>
<feature type="compositionally biased region" description="Low complexity" evidence="1">
    <location>
        <begin position="55"/>
        <end position="66"/>
    </location>
</feature>
<keyword evidence="2" id="KW-0812">Transmembrane</keyword>
<accession>A0A2K2U675</accession>
<keyword evidence="2" id="KW-0472">Membrane</keyword>
<comment type="caution">
    <text evidence="3">The sequence shown here is derived from an EMBL/GenBank/DDBJ whole genome shotgun (WGS) entry which is preliminary data.</text>
</comment>
<protein>
    <submittedName>
        <fullName evidence="3">Uncharacterized protein</fullName>
    </submittedName>
</protein>
<proteinExistence type="predicted"/>
<evidence type="ECO:0000313" key="4">
    <source>
        <dbReference type="Proteomes" id="UP000236488"/>
    </source>
</evidence>
<organism evidence="3 4">
    <name type="scientific">Rubneribacter badeniensis</name>
    <dbReference type="NCBI Taxonomy" id="2070688"/>
    <lineage>
        <taxon>Bacteria</taxon>
        <taxon>Bacillati</taxon>
        <taxon>Actinomycetota</taxon>
        <taxon>Coriobacteriia</taxon>
        <taxon>Eggerthellales</taxon>
        <taxon>Eggerthellaceae</taxon>
        <taxon>Rubneribacter</taxon>
    </lineage>
</organism>
<feature type="region of interest" description="Disordered" evidence="1">
    <location>
        <begin position="1"/>
        <end position="82"/>
    </location>
</feature>